<name>A0AAV9C8N8_ACOCL</name>
<reference evidence="1" key="2">
    <citation type="submission" date="2023-06" db="EMBL/GenBank/DDBJ databases">
        <authorList>
            <person name="Ma L."/>
            <person name="Liu K.-W."/>
            <person name="Li Z."/>
            <person name="Hsiao Y.-Y."/>
            <person name="Qi Y."/>
            <person name="Fu T."/>
            <person name="Tang G."/>
            <person name="Zhang D."/>
            <person name="Sun W.-H."/>
            <person name="Liu D.-K."/>
            <person name="Li Y."/>
            <person name="Chen G.-Z."/>
            <person name="Liu X.-D."/>
            <person name="Liao X.-Y."/>
            <person name="Jiang Y.-T."/>
            <person name="Yu X."/>
            <person name="Hao Y."/>
            <person name="Huang J."/>
            <person name="Zhao X.-W."/>
            <person name="Ke S."/>
            <person name="Chen Y.-Y."/>
            <person name="Wu W.-L."/>
            <person name="Hsu J.-L."/>
            <person name="Lin Y.-F."/>
            <person name="Huang M.-D."/>
            <person name="Li C.-Y."/>
            <person name="Huang L."/>
            <person name="Wang Z.-W."/>
            <person name="Zhao X."/>
            <person name="Zhong W.-Y."/>
            <person name="Peng D.-H."/>
            <person name="Ahmad S."/>
            <person name="Lan S."/>
            <person name="Zhang J.-S."/>
            <person name="Tsai W.-C."/>
            <person name="Van De Peer Y."/>
            <person name="Liu Z.-J."/>
        </authorList>
    </citation>
    <scope>NUCLEOTIDE SEQUENCE</scope>
    <source>
        <strain evidence="1">CP</strain>
        <tissue evidence="1">Leaves</tissue>
    </source>
</reference>
<protein>
    <recommendedName>
        <fullName evidence="3">Reverse transcriptase zinc-binding domain-containing protein</fullName>
    </recommendedName>
</protein>
<dbReference type="Proteomes" id="UP001180020">
    <property type="component" value="Unassembled WGS sequence"/>
</dbReference>
<sequence length="116" mass="12591">MKRGGGGGGANKGGGRLLMKAYRVKWQPNESDMCALCSTERETVEHLFCVFLFTRQVWDTVAVETGLDNRFTSMEGLWKAGVALQHQVSRGRREVSNDSCPGGDLGGVVCLQRGGI</sequence>
<evidence type="ECO:0008006" key="3">
    <source>
        <dbReference type="Google" id="ProtNLM"/>
    </source>
</evidence>
<proteinExistence type="predicted"/>
<evidence type="ECO:0000313" key="1">
    <source>
        <dbReference type="EMBL" id="KAK1284678.1"/>
    </source>
</evidence>
<comment type="caution">
    <text evidence="1">The sequence shown here is derived from an EMBL/GenBank/DDBJ whole genome shotgun (WGS) entry which is preliminary data.</text>
</comment>
<dbReference type="EMBL" id="JAUJYO010000021">
    <property type="protein sequence ID" value="KAK1284678.1"/>
    <property type="molecule type" value="Genomic_DNA"/>
</dbReference>
<reference evidence="1" key="1">
    <citation type="journal article" date="2023" name="Nat. Commun.">
        <title>Diploid and tetraploid genomes of Acorus and the evolution of monocots.</title>
        <authorList>
            <person name="Ma L."/>
            <person name="Liu K.W."/>
            <person name="Li Z."/>
            <person name="Hsiao Y.Y."/>
            <person name="Qi Y."/>
            <person name="Fu T."/>
            <person name="Tang G.D."/>
            <person name="Zhang D."/>
            <person name="Sun W.H."/>
            <person name="Liu D.K."/>
            <person name="Li Y."/>
            <person name="Chen G.Z."/>
            <person name="Liu X.D."/>
            <person name="Liao X.Y."/>
            <person name="Jiang Y.T."/>
            <person name="Yu X."/>
            <person name="Hao Y."/>
            <person name="Huang J."/>
            <person name="Zhao X.W."/>
            <person name="Ke S."/>
            <person name="Chen Y.Y."/>
            <person name="Wu W.L."/>
            <person name="Hsu J.L."/>
            <person name="Lin Y.F."/>
            <person name="Huang M.D."/>
            <person name="Li C.Y."/>
            <person name="Huang L."/>
            <person name="Wang Z.W."/>
            <person name="Zhao X."/>
            <person name="Zhong W.Y."/>
            <person name="Peng D.H."/>
            <person name="Ahmad S."/>
            <person name="Lan S."/>
            <person name="Zhang J.S."/>
            <person name="Tsai W.C."/>
            <person name="Van de Peer Y."/>
            <person name="Liu Z.J."/>
        </authorList>
    </citation>
    <scope>NUCLEOTIDE SEQUENCE</scope>
    <source>
        <strain evidence="1">CP</strain>
    </source>
</reference>
<gene>
    <name evidence="1" type="ORF">QJS10_CPB21g01326</name>
</gene>
<keyword evidence="2" id="KW-1185">Reference proteome</keyword>
<organism evidence="1 2">
    <name type="scientific">Acorus calamus</name>
    <name type="common">Sweet flag</name>
    <dbReference type="NCBI Taxonomy" id="4465"/>
    <lineage>
        <taxon>Eukaryota</taxon>
        <taxon>Viridiplantae</taxon>
        <taxon>Streptophyta</taxon>
        <taxon>Embryophyta</taxon>
        <taxon>Tracheophyta</taxon>
        <taxon>Spermatophyta</taxon>
        <taxon>Magnoliopsida</taxon>
        <taxon>Liliopsida</taxon>
        <taxon>Acoraceae</taxon>
        <taxon>Acorus</taxon>
    </lineage>
</organism>
<evidence type="ECO:0000313" key="2">
    <source>
        <dbReference type="Proteomes" id="UP001180020"/>
    </source>
</evidence>
<accession>A0AAV9C8N8</accession>
<dbReference type="AlphaFoldDB" id="A0AAV9C8N8"/>